<evidence type="ECO:0000313" key="2">
    <source>
        <dbReference type="Proteomes" id="UP000253472"/>
    </source>
</evidence>
<evidence type="ECO:0000313" key="1">
    <source>
        <dbReference type="EMBL" id="RCK66637.1"/>
    </source>
</evidence>
<dbReference type="STRING" id="5486.A0A367YLI4"/>
<keyword evidence="2" id="KW-1185">Reference proteome</keyword>
<protein>
    <submittedName>
        <fullName evidence="1">Central kinetochore subunit CTF3</fullName>
    </submittedName>
</protein>
<comment type="caution">
    <text evidence="1">The sequence shown here is derived from an EMBL/GenBank/DDBJ whole genome shotgun (WGS) entry which is preliminary data.</text>
</comment>
<organism evidence="1 2">
    <name type="scientific">Candida viswanathii</name>
    <dbReference type="NCBI Taxonomy" id="5486"/>
    <lineage>
        <taxon>Eukaryota</taxon>
        <taxon>Fungi</taxon>
        <taxon>Dikarya</taxon>
        <taxon>Ascomycota</taxon>
        <taxon>Saccharomycotina</taxon>
        <taxon>Pichiomycetes</taxon>
        <taxon>Debaryomycetaceae</taxon>
        <taxon>Candida/Lodderomyces clade</taxon>
        <taxon>Candida</taxon>
    </lineage>
</organism>
<sequence length="685" mass="78951">MSHNEEVVALLERLKKGKDKEENQATLSQLEELVRDGIDEPLLAVFLDAILETKRAIPHNAKQFLLENCLVARLELSVDVFLRIIGGIGATRVYYEGNRKLKAKKPSKDLQLGLLRWIIDNFGIFEKSLVASGTLVLSILIKNLAYEFSRSALSQLVITLLGRSSSEQFRTFYNSEVYHNVKILKDHHIQKVVDLYNKFPLDIYLPELLAFFKVVVPDLDYIAYSPDNYPMLNKLISNPDQVYRWEESDSGPVSSKRQKRIVKTSTGDIDTIQALDQINRVNAYKLLRNSFGSDTDAQLLVLLFQTGNTTFISKVNSYVRANLQSSIRDERDRMAFLRRVARLYQIGSGAIHLESVEDYILSKNLLQDYFFDEMDYRSQLMKYSTHVDPAKLADMISRDALDLKKVYYSTEGTVSSSCVAYVESLLYLLRMWVSNDDESLVRALNLVLPKLYSFIQYCNPNQEWLTRKVLRFIHEQEENTIDLLHDAALLPPRLLVYTCLLSPDPLVFATVCEHIVICKDHSYSQPEWRNLQNSFIMDSVNMLWKERFLKQDLSSTNSSTKGFYLNPELSRKLTSLHLSDQLSVSFLSIGEFFYNPALSYIVTKIIWDIEDKAENINTRHEGPVSRDSLERLRLDSDKVWLDVSFEELKIRVLQYLDTGNHEKFKGIANLLFNCLKSLSDKRNAV</sequence>
<accession>A0A367YLI4</accession>
<dbReference type="Proteomes" id="UP000253472">
    <property type="component" value="Unassembled WGS sequence"/>
</dbReference>
<proteinExistence type="predicted"/>
<reference evidence="1 2" key="1">
    <citation type="submission" date="2018-06" db="EMBL/GenBank/DDBJ databases">
        <title>Whole genome sequencing of Candida tropicalis (genome annotated by CSBL at Korea University).</title>
        <authorList>
            <person name="Ahn J."/>
        </authorList>
    </citation>
    <scope>NUCLEOTIDE SEQUENCE [LARGE SCALE GENOMIC DNA]</scope>
    <source>
        <strain evidence="1 2">ATCC 20962</strain>
    </source>
</reference>
<dbReference type="OrthoDB" id="6347512at2759"/>
<dbReference type="EMBL" id="QLNQ01000001">
    <property type="protein sequence ID" value="RCK66637.1"/>
    <property type="molecule type" value="Genomic_DNA"/>
</dbReference>
<name>A0A367YLI4_9ASCO</name>
<gene>
    <name evidence="1" type="primary">CTF3_0</name>
    <name evidence="1" type="ORF">Cantr_02485</name>
</gene>
<dbReference type="AlphaFoldDB" id="A0A367YLI4"/>